<feature type="region of interest" description="Disordered" evidence="7">
    <location>
        <begin position="2809"/>
        <end position="2870"/>
    </location>
</feature>
<feature type="compositionally biased region" description="Basic and acidic residues" evidence="7">
    <location>
        <begin position="1590"/>
        <end position="1601"/>
    </location>
</feature>
<evidence type="ECO:0000313" key="10">
    <source>
        <dbReference type="EMBL" id="GLC51829.1"/>
    </source>
</evidence>
<dbReference type="SUPFAM" id="SSF55785">
    <property type="entry name" value="PYP-like sensor domain (PAS domain)"/>
    <property type="match status" value="1"/>
</dbReference>
<feature type="transmembrane region" description="Helical" evidence="8">
    <location>
        <begin position="1990"/>
        <end position="2011"/>
    </location>
</feature>
<feature type="region of interest" description="Disordered" evidence="7">
    <location>
        <begin position="1567"/>
        <end position="1631"/>
    </location>
</feature>
<dbReference type="Proteomes" id="UP001165080">
    <property type="component" value="Unassembled WGS sequence"/>
</dbReference>
<proteinExistence type="predicted"/>
<keyword evidence="4" id="KW-0547">Nucleotide-binding</keyword>
<feature type="transmembrane region" description="Helical" evidence="8">
    <location>
        <begin position="120"/>
        <end position="144"/>
    </location>
</feature>
<dbReference type="InterPro" id="IPR052994">
    <property type="entry name" value="Tiny_macrocysts_regulators"/>
</dbReference>
<keyword evidence="1" id="KW-0157">Chromophore</keyword>
<dbReference type="GO" id="GO:0005524">
    <property type="term" value="F:ATP binding"/>
    <property type="evidence" value="ECO:0007669"/>
    <property type="project" value="UniProtKB-KW"/>
</dbReference>
<keyword evidence="6" id="KW-0067">ATP-binding</keyword>
<reference evidence="10 11" key="1">
    <citation type="journal article" date="2023" name="Commun. Biol.">
        <title>Reorganization of the ancestral sex-determining regions during the evolution of trioecy in Pleodorina starrii.</title>
        <authorList>
            <person name="Takahashi K."/>
            <person name="Suzuki S."/>
            <person name="Kawai-Toyooka H."/>
            <person name="Yamamoto K."/>
            <person name="Hamaji T."/>
            <person name="Ootsuki R."/>
            <person name="Yamaguchi H."/>
            <person name="Kawachi M."/>
            <person name="Higashiyama T."/>
            <person name="Nozaki H."/>
        </authorList>
    </citation>
    <scope>NUCLEOTIDE SEQUENCE [LARGE SCALE GENOMIC DNA]</scope>
    <source>
        <strain evidence="10 11">NIES-4479</strain>
    </source>
</reference>
<feature type="region of interest" description="Disordered" evidence="7">
    <location>
        <begin position="1375"/>
        <end position="1403"/>
    </location>
</feature>
<keyword evidence="1" id="KW-0600">Photoreceptor protein</keyword>
<organism evidence="10 11">
    <name type="scientific">Pleodorina starrii</name>
    <dbReference type="NCBI Taxonomy" id="330485"/>
    <lineage>
        <taxon>Eukaryota</taxon>
        <taxon>Viridiplantae</taxon>
        <taxon>Chlorophyta</taxon>
        <taxon>core chlorophytes</taxon>
        <taxon>Chlorophyceae</taxon>
        <taxon>CS clade</taxon>
        <taxon>Chlamydomonadales</taxon>
        <taxon>Volvocaceae</taxon>
        <taxon>Pleodorina</taxon>
    </lineage>
</organism>
<feature type="transmembrane region" description="Helical" evidence="8">
    <location>
        <begin position="2678"/>
        <end position="2703"/>
    </location>
</feature>
<keyword evidence="1" id="KW-0675">Receptor</keyword>
<dbReference type="GO" id="GO:0016301">
    <property type="term" value="F:kinase activity"/>
    <property type="evidence" value="ECO:0007669"/>
    <property type="project" value="UniProtKB-KW"/>
</dbReference>
<feature type="compositionally biased region" description="Gly residues" evidence="7">
    <location>
        <begin position="1512"/>
        <end position="1521"/>
    </location>
</feature>
<keyword evidence="2" id="KW-0716">Sensory transduction</keyword>
<evidence type="ECO:0000259" key="9">
    <source>
        <dbReference type="PROSITE" id="PS50112"/>
    </source>
</evidence>
<dbReference type="NCBIfam" id="TIGR00229">
    <property type="entry name" value="sensory_box"/>
    <property type="match status" value="1"/>
</dbReference>
<dbReference type="Pfam" id="PF13426">
    <property type="entry name" value="PAS_9"/>
    <property type="match status" value="1"/>
</dbReference>
<dbReference type="PROSITE" id="PS50112">
    <property type="entry name" value="PAS"/>
    <property type="match status" value="1"/>
</dbReference>
<accession>A0A9W6BGR1</accession>
<dbReference type="Gene3D" id="3.30.450.20">
    <property type="entry name" value="PAS domain"/>
    <property type="match status" value="1"/>
</dbReference>
<keyword evidence="8" id="KW-1133">Transmembrane helix</keyword>
<dbReference type="SMART" id="SM00091">
    <property type="entry name" value="PAS"/>
    <property type="match status" value="1"/>
</dbReference>
<feature type="domain" description="PAS" evidence="9">
    <location>
        <begin position="616"/>
        <end position="678"/>
    </location>
</feature>
<feature type="compositionally biased region" description="Gly residues" evidence="7">
    <location>
        <begin position="1390"/>
        <end position="1401"/>
    </location>
</feature>
<evidence type="ECO:0000256" key="7">
    <source>
        <dbReference type="SAM" id="MobiDB-lite"/>
    </source>
</evidence>
<feature type="transmembrane region" description="Helical" evidence="8">
    <location>
        <begin position="164"/>
        <end position="189"/>
    </location>
</feature>
<keyword evidence="5" id="KW-0418">Kinase</keyword>
<feature type="region of interest" description="Disordered" evidence="7">
    <location>
        <begin position="1931"/>
        <end position="1963"/>
    </location>
</feature>
<feature type="transmembrane region" description="Helical" evidence="8">
    <location>
        <begin position="2190"/>
        <end position="2212"/>
    </location>
</feature>
<gene>
    <name evidence="10" type="primary">PLESTB000956</name>
    <name evidence="10" type="ORF">PLESTB_000553000</name>
</gene>
<evidence type="ECO:0000256" key="6">
    <source>
        <dbReference type="ARBA" id="ARBA00022840"/>
    </source>
</evidence>
<comment type="caution">
    <text evidence="10">The sequence shown here is derived from an EMBL/GenBank/DDBJ whole genome shotgun (WGS) entry which is preliminary data.</text>
</comment>
<feature type="compositionally biased region" description="Low complexity" evidence="7">
    <location>
        <begin position="1835"/>
        <end position="1847"/>
    </location>
</feature>
<feature type="compositionally biased region" description="Acidic residues" evidence="7">
    <location>
        <begin position="1932"/>
        <end position="1942"/>
    </location>
</feature>
<evidence type="ECO:0000313" key="11">
    <source>
        <dbReference type="Proteomes" id="UP001165080"/>
    </source>
</evidence>
<keyword evidence="8" id="KW-0472">Membrane</keyword>
<keyword evidence="11" id="KW-1185">Reference proteome</keyword>
<dbReference type="EMBL" id="BRXU01000005">
    <property type="protein sequence ID" value="GLC51829.1"/>
    <property type="molecule type" value="Genomic_DNA"/>
</dbReference>
<dbReference type="PANTHER" id="PTHR31600">
    <property type="entry name" value="TINY MACROCYSTS PROTEIN B-RELATED"/>
    <property type="match status" value="1"/>
</dbReference>
<evidence type="ECO:0000256" key="2">
    <source>
        <dbReference type="ARBA" id="ARBA00022606"/>
    </source>
</evidence>
<protein>
    <recommendedName>
        <fullName evidence="9">PAS domain-containing protein</fullName>
    </recommendedName>
</protein>
<name>A0A9W6BGR1_9CHLO</name>
<dbReference type="InterPro" id="IPR057352">
    <property type="entry name" value="TPR_TmcB/C"/>
</dbReference>
<evidence type="ECO:0000256" key="4">
    <source>
        <dbReference type="ARBA" id="ARBA00022741"/>
    </source>
</evidence>
<dbReference type="Pfam" id="PF25474">
    <property type="entry name" value="TPR_TmcB"/>
    <property type="match status" value="1"/>
</dbReference>
<feature type="compositionally biased region" description="Acidic residues" evidence="7">
    <location>
        <begin position="2247"/>
        <end position="2258"/>
    </location>
</feature>
<feature type="region of interest" description="Disordered" evidence="7">
    <location>
        <begin position="1332"/>
        <end position="1353"/>
    </location>
</feature>
<feature type="region of interest" description="Disordered" evidence="7">
    <location>
        <begin position="2741"/>
        <end position="2790"/>
    </location>
</feature>
<evidence type="ECO:0000256" key="1">
    <source>
        <dbReference type="ARBA" id="ARBA00022543"/>
    </source>
</evidence>
<feature type="transmembrane region" description="Helical" evidence="8">
    <location>
        <begin position="2447"/>
        <end position="2468"/>
    </location>
</feature>
<dbReference type="FunFam" id="3.30.450.20:FF:000060">
    <property type="entry name" value="Sensor protein FixL"/>
    <property type="match status" value="1"/>
</dbReference>
<evidence type="ECO:0000256" key="5">
    <source>
        <dbReference type="ARBA" id="ARBA00022777"/>
    </source>
</evidence>
<feature type="region of interest" description="Disordered" evidence="7">
    <location>
        <begin position="1793"/>
        <end position="1812"/>
    </location>
</feature>
<feature type="region of interest" description="Disordered" evidence="7">
    <location>
        <begin position="1508"/>
        <end position="1547"/>
    </location>
</feature>
<evidence type="ECO:0000256" key="8">
    <source>
        <dbReference type="SAM" id="Phobius"/>
    </source>
</evidence>
<feature type="region of interest" description="Disordered" evidence="7">
    <location>
        <begin position="2243"/>
        <end position="2360"/>
    </location>
</feature>
<dbReference type="InterPro" id="IPR035965">
    <property type="entry name" value="PAS-like_dom_sf"/>
</dbReference>
<keyword evidence="3" id="KW-0808">Transferase</keyword>
<feature type="transmembrane region" description="Helical" evidence="8">
    <location>
        <begin position="335"/>
        <end position="356"/>
    </location>
</feature>
<feature type="transmembrane region" description="Helical" evidence="8">
    <location>
        <begin position="309"/>
        <end position="328"/>
    </location>
</feature>
<feature type="region of interest" description="Disordered" evidence="7">
    <location>
        <begin position="1818"/>
        <end position="1897"/>
    </location>
</feature>
<feature type="compositionally biased region" description="Low complexity" evidence="7">
    <location>
        <begin position="2780"/>
        <end position="2790"/>
    </location>
</feature>
<feature type="compositionally biased region" description="Low complexity" evidence="7">
    <location>
        <begin position="1793"/>
        <end position="1802"/>
    </location>
</feature>
<feature type="compositionally biased region" description="Gly residues" evidence="7">
    <location>
        <begin position="2295"/>
        <end position="2314"/>
    </location>
</feature>
<feature type="compositionally biased region" description="Low complexity" evidence="7">
    <location>
        <begin position="1742"/>
        <end position="1755"/>
    </location>
</feature>
<feature type="compositionally biased region" description="Low complexity" evidence="7">
    <location>
        <begin position="1337"/>
        <end position="1347"/>
    </location>
</feature>
<sequence>MLRRLRCANGRPLPAGTLHAGSFMRTRALMVPLIFLPPLSTPQTSSLEAGVFGVLFTLHEKDNQRVQYHWIILKYFVTAWQVFTTIVTPEFGWDIDPKGTLWKCISVLSFRWFKDVGFHWYMAALFSFAGLLAVNLVLCVWVAWSFKEQKFDYVWPIKVVRYFAYVFLQVFDMTSLSFLQLGISCNYSAHGQMHLQMDLFPQYSCKRPPHVANAIVSGLLLVVFVVIALLFNMAEVEVNPASQLPQALGHSGAEMTAFGIKALMTLVGVFLGWPKVASIAYMLLAAWLVWEYLRWVPNLLLWVNCLKSGVAGAMLSVAVIQVLLVFLPPSTAHQLTVAMGVCLGPAFALGAVATWLRIKVFTATVTRRFRTADPEAIKPQDVYHFAHPRDVEVAARCARVWTDLYTLEKTAVHRAEEIIKAGVALFPDSAFVALVYANFMLDMLGFSQTGAKQLESVRKFSPGLMCRFMLFVRHQQATQKAASSTVGKGGNMDLLGYVEYQRKQRTVLRHHKDALQAMTNFWRILGSSSVSFTSLSKSLENIDNSVKKAESAYRVAMELYNNSPRLVRLYARFLETIKQDPWSASQYYASAERLEENKDYNGQGPSLPDGTPMSRIDEVEKGILVVNAFGDIQVANRKLHDMFGYEKGDLDGKNVTALMPPHEAKRHPAILRRYIDSGDKAPPYFRHPVLGIHRERVALTVHLAVSRASGLGEDSVFIGILELLPIKPGLGRLWVTPEGVIVCCDPGFVTCFGYHPDDVIGMHLDKLLRSSAGGSSLSGEGASSEPATADIWATNQANNNKHELVQRMLATATDGADCDQPLGNKTTQCRVLHNYDFAKSCSIEVRRDMTDAAILEVHINLVTDEPQLLMVVERKGAIRHMSGDLAKVLGVRAGGGSGDGDFSNNVANGDHQVMLELMVEAPPCVLDDFLPSPWKAMHYKYRKYVKGGCPMLSGAWGCRAAVDDSSSFVGPTMRLIGMHGKPVYVHVAVSSREAEGEPMHVVRMARSSLETAIAERRLRMRVSLNGVVQELEQTGKPPVYADPGGLFGFPVDELLGCSFGDFLSLPARASSGAGGKQPPEVAPADLDFLAEAEAAVATIAVQGSGGVGGGTPPAADTTSWEPLDSTTFDEMVTNALQTPGISWRVNIVSPRVAEDAAALGNPARTAAVLSKRTKQAVLKLDVVVPPPSSRGTPPGKLVVHAELWVAEAVTGVFEIDGVGRISGVIEEDIRPPGLLFGLPQEDIVGAQLGSLLRFLPGQSPAGLLTDSGIAKKSALKATSRKGKVAVKVGPVHQLDGFHRDHQPLSLAVQVVGKPGPGNRVIAVVRFSSQTAKRSPQAAAADTAAGPRASGGQLTAAKGTHAHVCLAVNDLRGQSLSSRGGPSFTSRAAGAAGGGGGGGGGTALRLRQASMGRSVDLVTTASLSDLRAVASSAAMAAAGSRVELLEQAAGPPPPPQAAPLSLEMPQVAAPGAGGDAGAAAALPGASSLAAGVAGLMRAKGLSSDAGAAAAAGKGEGSAGGGSSSPEKPQSPSPAGPSRVYSRRPPAAVSRKALTVGTAAAGPAILDASALPGVPSSSTEEDQGLVSTSSEAKGEVKDGRDCKSGTGAGGGSDGGGANNGGTKGGGSGGQRNAADSMLETLSLAAGEAGSEEGADVTGLGGVNKWVATGGKFYRNRAESVDGMSRIDGDLDDDDDGNESFGGFSRATSSHFASPRGSLYGGAAEGSDEKPTHPHPNGGYPPPQHQYQQHPYPQNQYGSGPHPYCNPQNQYHQYGNQHPHQHLQGGLHQYGGQHPYQQYGNLHPHGGPHPHCHQHNQQYQQYGNQHPHAHQQGGGGPHSYSYQQNSYQQYGNQHPHHRQGPPGGMMPGAPGVTGGGFGAGFGGGSGGGSGEWEGKPGLAAGPSRLARVRRSSFLQSSGSLVMDAARALDALSIDQGDDHDSDGESDVSGISDSASDDSGTEDPADYKRGRRYRKLIKLMNSPQVKKAMVQLKILTILAVLAAVSIHVLSFSLIITSINRQSRALDELAVAGGGQRYLQRALVAVRALDQIYKGKGSYGTSDAQAFANDLLSYSDKYRAVLKGVLQHRRNGDEVERLFYSQPLEVWTGVNATTEADVFEKMGLWDVLTRVFVSAKAVFQSHASWRQQGLNLSSMPPGEFLLRSGQALNSGMRPVINTLLQSAVSWTNAVNRLQLTFLLVEGLCVAGCCAAGLMYMLKSAFDQRYQLYETFLSIPIGLTRALAAQTTHLLDDESDSQSEDEDDRERYEDGPPSAMVVGRDKRKTLFEERTAVFEADGNEGAAGGGGAGGGGGERGGGGAVSDEEGPKPQRGADLDRAPGAAGRRGPNKGRSTSKRFALPDDTDDGSFGPLGDLSLLTPTADPTNLTLRTLGLGRKRWRDICGGCLRPFLRRWWRTGAVQPMQSSASLGTLGGGGGSGPAQQPRRTLIRNSKVAKGMLSLVVLYSILVILFYSVNYAILIDVTDQVALQAVADQNAERTYRAVFYAQELAAEEDIAAVPGHVSLLQNATKSLRDAYYTMRIGAKAWTVVGHDAERFPSVTSHGLIKGSPGMFNLFYADNTCLRLPEHWPCPLSDYPFYEVTRSGADGMMSQMLSELGSLVDEAMAAVAAAAAPDSTAAAPQLPGLNSSHWDFIYNVGTQDLNDANLRISVQHITDVKGVLKVVVVIHVVLLMLLMGLCLAFLVLGYLPLLRRMDKEKRRIAEMMSQLPAELDVMKLFSNVLLGPTKGGAHAHGRHSHAGSGVGGSHRTVSSSGAIDNGEVGGGRLRPGSPAPAAAANATMTATVGGGAAGPEAVAANPGADAPGASAMAGDGTNSSGSKGYQAWKDILSRGSLSGGNGTAIPTVTPRPKARSLPQF</sequence>
<feature type="compositionally biased region" description="Acidic residues" evidence="7">
    <location>
        <begin position="1951"/>
        <end position="1960"/>
    </location>
</feature>
<evidence type="ECO:0000256" key="3">
    <source>
        <dbReference type="ARBA" id="ARBA00022679"/>
    </source>
</evidence>
<feature type="transmembrane region" description="Helical" evidence="8">
    <location>
        <begin position="210"/>
        <end position="231"/>
    </location>
</feature>
<keyword evidence="8" id="KW-0812">Transmembrane</keyword>
<dbReference type="InterPro" id="IPR000014">
    <property type="entry name" value="PAS"/>
</dbReference>
<dbReference type="GO" id="GO:0009881">
    <property type="term" value="F:photoreceptor activity"/>
    <property type="evidence" value="ECO:0007669"/>
    <property type="project" value="UniProtKB-KW"/>
</dbReference>
<dbReference type="CDD" id="cd00130">
    <property type="entry name" value="PAS"/>
    <property type="match status" value="1"/>
</dbReference>
<feature type="compositionally biased region" description="Gly residues" evidence="7">
    <location>
        <begin position="1604"/>
        <end position="1627"/>
    </location>
</feature>
<feature type="region of interest" description="Disordered" evidence="7">
    <location>
        <begin position="1681"/>
        <end position="1761"/>
    </location>
</feature>
<feature type="compositionally biased region" description="Basic and acidic residues" evidence="7">
    <location>
        <begin position="2319"/>
        <end position="2331"/>
    </location>
</feature>
<feature type="compositionally biased region" description="Polar residues" evidence="7">
    <location>
        <begin position="1375"/>
        <end position="1385"/>
    </location>
</feature>
<feature type="compositionally biased region" description="Gly residues" evidence="7">
    <location>
        <begin position="1858"/>
        <end position="1888"/>
    </location>
</feature>
<dbReference type="PANTHER" id="PTHR31600:SF2">
    <property type="entry name" value="GAMETE ENRICHED GENE 10 PROTEIN-RELATED"/>
    <property type="match status" value="1"/>
</dbReference>